<keyword evidence="8 10" id="KW-0030">Aminoacyl-tRNA synthetase</keyword>
<evidence type="ECO:0000256" key="5">
    <source>
        <dbReference type="ARBA" id="ARBA00022840"/>
    </source>
</evidence>
<evidence type="ECO:0000313" key="12">
    <source>
        <dbReference type="EMBL" id="ASM77256.1"/>
    </source>
</evidence>
<dbReference type="Pfam" id="PF13275">
    <property type="entry name" value="S4_2"/>
    <property type="match status" value="1"/>
</dbReference>
<dbReference type="GO" id="GO:0006437">
    <property type="term" value="P:tyrosyl-tRNA aminoacylation"/>
    <property type="evidence" value="ECO:0007669"/>
    <property type="project" value="UniProtKB-UniRule"/>
</dbReference>
<keyword evidence="7 10" id="KW-0648">Protein biosynthesis</keyword>
<feature type="binding site" evidence="10">
    <location>
        <position position="252"/>
    </location>
    <ligand>
        <name>ATP</name>
        <dbReference type="ChEBI" id="CHEBI:30616"/>
    </ligand>
</feature>
<protein>
    <recommendedName>
        <fullName evidence="10">Tyrosine--tRNA ligase</fullName>
        <ecNumber evidence="10">6.1.1.1</ecNumber>
    </recommendedName>
    <alternativeName>
        <fullName evidence="10">Tyrosyl-tRNA synthetase</fullName>
        <shortName evidence="10">TyrRS</shortName>
    </alternativeName>
</protein>
<dbReference type="FunFam" id="3.10.290.10:FF:000022">
    <property type="entry name" value="Tyrosine--tRNA ligase"/>
    <property type="match status" value="1"/>
</dbReference>
<feature type="short sequence motif" description="'HIGH' region" evidence="10">
    <location>
        <begin position="65"/>
        <end position="74"/>
    </location>
</feature>
<dbReference type="HAMAP" id="MF_02007">
    <property type="entry name" value="Tyr_tRNA_synth_type2"/>
    <property type="match status" value="1"/>
</dbReference>
<dbReference type="InterPro" id="IPR024088">
    <property type="entry name" value="Tyr-tRNA-ligase_bac-type"/>
</dbReference>
<dbReference type="GO" id="GO:0003723">
    <property type="term" value="F:RNA binding"/>
    <property type="evidence" value="ECO:0007669"/>
    <property type="project" value="UniProtKB-KW"/>
</dbReference>
<dbReference type="SUPFAM" id="SSF55174">
    <property type="entry name" value="Alpha-L RNA-binding motif"/>
    <property type="match status" value="1"/>
</dbReference>
<dbReference type="InterPro" id="IPR001412">
    <property type="entry name" value="aa-tRNA-synth_I_CS"/>
</dbReference>
<dbReference type="EMBL" id="CP022423">
    <property type="protein sequence ID" value="ASM77256.1"/>
    <property type="molecule type" value="Genomic_DNA"/>
</dbReference>
<dbReference type="AlphaFoldDB" id="A0A221KE22"/>
<dbReference type="PROSITE" id="PS50889">
    <property type="entry name" value="S4"/>
    <property type="match status" value="1"/>
</dbReference>
<reference evidence="12 13" key="1">
    <citation type="submission" date="2017-07" db="EMBL/GenBank/DDBJ databases">
        <title>Complete Genome Sequence of the cosmetic ferment Vitreoscilla filiformis (ATCC15551).</title>
        <authorList>
            <person name="Contreras S."/>
            <person name="Sagory-Zalkind P."/>
            <person name="Blanquart H."/>
            <person name="Iltis A."/>
            <person name="Morand S.C."/>
        </authorList>
    </citation>
    <scope>NUCLEOTIDE SEQUENCE [LARGE SCALE GENOMIC DNA]</scope>
    <source>
        <strain evidence="12 13">ATCC 15551</strain>
    </source>
</reference>
<dbReference type="GO" id="GO:0004831">
    <property type="term" value="F:tyrosine-tRNA ligase activity"/>
    <property type="evidence" value="ECO:0007669"/>
    <property type="project" value="UniProtKB-UniRule"/>
</dbReference>
<dbReference type="InterPro" id="IPR002305">
    <property type="entry name" value="aa-tRNA-synth_Ic"/>
</dbReference>
<comment type="subunit">
    <text evidence="1 10">Homodimer.</text>
</comment>
<dbReference type="PRINTS" id="PR01040">
    <property type="entry name" value="TRNASYNTHTYR"/>
</dbReference>
<dbReference type="OrthoDB" id="9804243at2"/>
<dbReference type="PROSITE" id="PS00178">
    <property type="entry name" value="AA_TRNA_LIGASE_I"/>
    <property type="match status" value="1"/>
</dbReference>
<comment type="subcellular location">
    <subcellularLocation>
        <location evidence="10">Cytoplasm</location>
    </subcellularLocation>
</comment>
<evidence type="ECO:0000256" key="4">
    <source>
        <dbReference type="ARBA" id="ARBA00022741"/>
    </source>
</evidence>
<evidence type="ECO:0000256" key="1">
    <source>
        <dbReference type="ARBA" id="ARBA00011738"/>
    </source>
</evidence>
<proteinExistence type="inferred from homology"/>
<dbReference type="SUPFAM" id="SSF52374">
    <property type="entry name" value="Nucleotidylyl transferase"/>
    <property type="match status" value="1"/>
</dbReference>
<accession>A0A221KE22</accession>
<dbReference type="PANTHER" id="PTHR11766:SF1">
    <property type="entry name" value="TYROSINE--TRNA LIGASE"/>
    <property type="match status" value="1"/>
</dbReference>
<keyword evidence="2 10" id="KW-0963">Cytoplasm</keyword>
<evidence type="ECO:0000256" key="9">
    <source>
        <dbReference type="ARBA" id="ARBA00048248"/>
    </source>
</evidence>
<keyword evidence="3 10" id="KW-0436">Ligase</keyword>
<dbReference type="Gene3D" id="3.10.290.10">
    <property type="entry name" value="RNA-binding S4 domain"/>
    <property type="match status" value="1"/>
</dbReference>
<evidence type="ECO:0000256" key="8">
    <source>
        <dbReference type="ARBA" id="ARBA00023146"/>
    </source>
</evidence>
<evidence type="ECO:0000256" key="6">
    <source>
        <dbReference type="ARBA" id="ARBA00022884"/>
    </source>
</evidence>
<dbReference type="Gene3D" id="1.10.240.10">
    <property type="entry name" value="Tyrosyl-Transfer RNA Synthetase"/>
    <property type="match status" value="1"/>
</dbReference>
<keyword evidence="4 10" id="KW-0547">Nucleotide-binding</keyword>
<dbReference type="Gene3D" id="3.40.50.620">
    <property type="entry name" value="HUPs"/>
    <property type="match status" value="1"/>
</dbReference>
<feature type="short sequence motif" description="'KMSKS' region" evidence="10">
    <location>
        <begin position="249"/>
        <end position="253"/>
    </location>
</feature>
<comment type="similarity">
    <text evidence="10">Belongs to the class-I aminoacyl-tRNA synthetase family. TyrS type 2 subfamily.</text>
</comment>
<evidence type="ECO:0000256" key="7">
    <source>
        <dbReference type="ARBA" id="ARBA00022917"/>
    </source>
</evidence>
<evidence type="ECO:0000313" key="13">
    <source>
        <dbReference type="Proteomes" id="UP000199729"/>
    </source>
</evidence>
<evidence type="ECO:0000256" key="3">
    <source>
        <dbReference type="ARBA" id="ARBA00022598"/>
    </source>
</evidence>
<organism evidence="12 13">
    <name type="scientific">Vitreoscilla filiformis</name>
    <dbReference type="NCBI Taxonomy" id="63"/>
    <lineage>
        <taxon>Bacteria</taxon>
        <taxon>Pseudomonadati</taxon>
        <taxon>Pseudomonadota</taxon>
        <taxon>Betaproteobacteria</taxon>
        <taxon>Neisseriales</taxon>
        <taxon>Neisseriaceae</taxon>
        <taxon>Vitreoscilla</taxon>
    </lineage>
</organism>
<dbReference type="Pfam" id="PF00579">
    <property type="entry name" value="tRNA-synt_1b"/>
    <property type="match status" value="1"/>
</dbReference>
<dbReference type="InterPro" id="IPR002307">
    <property type="entry name" value="Tyr-tRNA-ligase"/>
</dbReference>
<dbReference type="EC" id="6.1.1.1" evidence="10"/>
<dbReference type="CDD" id="cd00805">
    <property type="entry name" value="TyrRS_core"/>
    <property type="match status" value="1"/>
</dbReference>
<dbReference type="InterPro" id="IPR024108">
    <property type="entry name" value="Tyr-tRNA-ligase_bac_2"/>
</dbReference>
<keyword evidence="6 11" id="KW-0694">RNA-binding</keyword>
<gene>
    <name evidence="10" type="primary">tyrS</name>
    <name evidence="12" type="ORF">VITFI_CDS1478</name>
</gene>
<evidence type="ECO:0000256" key="11">
    <source>
        <dbReference type="PROSITE-ProRule" id="PRU00182"/>
    </source>
</evidence>
<comment type="catalytic activity">
    <reaction evidence="9 10">
        <text>tRNA(Tyr) + L-tyrosine + ATP = L-tyrosyl-tRNA(Tyr) + AMP + diphosphate + H(+)</text>
        <dbReference type="Rhea" id="RHEA:10220"/>
        <dbReference type="Rhea" id="RHEA-COMP:9706"/>
        <dbReference type="Rhea" id="RHEA-COMP:9707"/>
        <dbReference type="ChEBI" id="CHEBI:15378"/>
        <dbReference type="ChEBI" id="CHEBI:30616"/>
        <dbReference type="ChEBI" id="CHEBI:33019"/>
        <dbReference type="ChEBI" id="CHEBI:58315"/>
        <dbReference type="ChEBI" id="CHEBI:78442"/>
        <dbReference type="ChEBI" id="CHEBI:78536"/>
        <dbReference type="ChEBI" id="CHEBI:456215"/>
        <dbReference type="EC" id="6.1.1.1"/>
    </reaction>
</comment>
<comment type="function">
    <text evidence="10">Catalyzes the attachment of tyrosine to tRNA(Tyr) in a two-step reaction: tyrosine is first activated by ATP to form Tyr-AMP and then transferred to the acceptor end of tRNA(Tyr).</text>
</comment>
<name>A0A221KE22_VITFI</name>
<dbReference type="InterPro" id="IPR036986">
    <property type="entry name" value="S4_RNA-bd_sf"/>
</dbReference>
<sequence>MSDAALPTASTSPETAAPMSDAVREALAVSLRGCAELLPQSDWVKKLQRSEATGQPLRIKLGLDPTAPDIHLGHTVVLNKMRQLQDLGHRVIFLIGDFTSLIGDPSGRNSTRPPLTKEQIEANAQTYYKQASLVLDPEKTEIRYNSEWCDPLGARGMIQLAAKYTLARLLERDDFTKRFQSNAPISMHELLYPLMQGYDSVALKSDLELGGTDQKFNLLVGRALQAEYGQEAQCVLTMPLLEGLDGIEKMSKSKNNYVGITEAPNSMFAKILSISDEQMWKWFTLLSFRSEREIEALKAEVTGGRNPKDAKVLLAKEITARFHNAAAADAAEADFNNRAKGGIPDDIPEVSLSGAPMAIGALLKAANLVPSTSEGLRMVEQGGVRLDGTVLSDRGLKINAGTFVLQVGKRKFARVTLA</sequence>
<dbReference type="Proteomes" id="UP000199729">
    <property type="component" value="Chromosome"/>
</dbReference>
<dbReference type="NCBIfam" id="TIGR00234">
    <property type="entry name" value="tyrS"/>
    <property type="match status" value="1"/>
</dbReference>
<keyword evidence="13" id="KW-1185">Reference proteome</keyword>
<dbReference type="InterPro" id="IPR014729">
    <property type="entry name" value="Rossmann-like_a/b/a_fold"/>
</dbReference>
<evidence type="ECO:0000256" key="2">
    <source>
        <dbReference type="ARBA" id="ARBA00022490"/>
    </source>
</evidence>
<dbReference type="GO" id="GO:0005829">
    <property type="term" value="C:cytosol"/>
    <property type="evidence" value="ECO:0007669"/>
    <property type="project" value="TreeGrafter"/>
</dbReference>
<dbReference type="FunFam" id="3.40.50.620:FF:000061">
    <property type="entry name" value="Tyrosine--tRNA ligase"/>
    <property type="match status" value="1"/>
</dbReference>
<keyword evidence="5 10" id="KW-0067">ATP-binding</keyword>
<dbReference type="GO" id="GO:0005524">
    <property type="term" value="F:ATP binding"/>
    <property type="evidence" value="ECO:0007669"/>
    <property type="project" value="UniProtKB-UniRule"/>
</dbReference>
<dbReference type="PANTHER" id="PTHR11766">
    <property type="entry name" value="TYROSYL-TRNA SYNTHETASE"/>
    <property type="match status" value="1"/>
</dbReference>
<dbReference type="KEGG" id="vff:VITFI_CDS1478"/>
<evidence type="ECO:0000256" key="10">
    <source>
        <dbReference type="HAMAP-Rule" id="MF_02007"/>
    </source>
</evidence>